<feature type="transmembrane region" description="Helical" evidence="1">
    <location>
        <begin position="63"/>
        <end position="86"/>
    </location>
</feature>
<gene>
    <name evidence="2" type="ORF">DPMN_020899</name>
</gene>
<proteinExistence type="predicted"/>
<dbReference type="InterPro" id="IPR001611">
    <property type="entry name" value="Leu-rich_rpt"/>
</dbReference>
<keyword evidence="1" id="KW-1133">Transmembrane helix</keyword>
<evidence type="ECO:0000313" key="2">
    <source>
        <dbReference type="EMBL" id="KAH3896720.1"/>
    </source>
</evidence>
<dbReference type="Proteomes" id="UP000828390">
    <property type="component" value="Unassembled WGS sequence"/>
</dbReference>
<dbReference type="EMBL" id="JAIWYP010000001">
    <property type="protein sequence ID" value="KAH3896720.1"/>
    <property type="molecule type" value="Genomic_DNA"/>
</dbReference>
<dbReference type="AlphaFoldDB" id="A0A9D4NJT7"/>
<reference evidence="2" key="1">
    <citation type="journal article" date="2019" name="bioRxiv">
        <title>The Genome of the Zebra Mussel, Dreissena polymorpha: A Resource for Invasive Species Research.</title>
        <authorList>
            <person name="McCartney M.A."/>
            <person name="Auch B."/>
            <person name="Kono T."/>
            <person name="Mallez S."/>
            <person name="Zhang Y."/>
            <person name="Obille A."/>
            <person name="Becker A."/>
            <person name="Abrahante J.E."/>
            <person name="Garbe J."/>
            <person name="Badalamenti J.P."/>
            <person name="Herman A."/>
            <person name="Mangelson H."/>
            <person name="Liachko I."/>
            <person name="Sullivan S."/>
            <person name="Sone E.D."/>
            <person name="Koren S."/>
            <person name="Silverstein K.A.T."/>
            <person name="Beckman K.B."/>
            <person name="Gohl D.M."/>
        </authorList>
    </citation>
    <scope>NUCLEOTIDE SEQUENCE</scope>
    <source>
        <strain evidence="2">Duluth1</strain>
        <tissue evidence="2">Whole animal</tissue>
    </source>
</reference>
<comment type="caution">
    <text evidence="2">The sequence shown here is derived from an EMBL/GenBank/DDBJ whole genome shotgun (WGS) entry which is preliminary data.</text>
</comment>
<name>A0A9D4NJT7_DREPO</name>
<protein>
    <submittedName>
        <fullName evidence="2">Uncharacterized protein</fullName>
    </submittedName>
</protein>
<accession>A0A9D4NJT7</accession>
<reference evidence="2" key="2">
    <citation type="submission" date="2020-11" db="EMBL/GenBank/DDBJ databases">
        <authorList>
            <person name="McCartney M.A."/>
            <person name="Auch B."/>
            <person name="Kono T."/>
            <person name="Mallez S."/>
            <person name="Becker A."/>
            <person name="Gohl D.M."/>
            <person name="Silverstein K.A.T."/>
            <person name="Koren S."/>
            <person name="Bechman K.B."/>
            <person name="Herman A."/>
            <person name="Abrahante J.E."/>
            <person name="Garbe J."/>
        </authorList>
    </citation>
    <scope>NUCLEOTIDE SEQUENCE</scope>
    <source>
        <strain evidence="2">Duluth1</strain>
        <tissue evidence="2">Whole animal</tissue>
    </source>
</reference>
<evidence type="ECO:0000256" key="1">
    <source>
        <dbReference type="SAM" id="Phobius"/>
    </source>
</evidence>
<dbReference type="Gene3D" id="3.80.10.10">
    <property type="entry name" value="Ribonuclease Inhibitor"/>
    <property type="match status" value="1"/>
</dbReference>
<keyword evidence="3" id="KW-1185">Reference proteome</keyword>
<keyword evidence="1" id="KW-0812">Transmembrane</keyword>
<organism evidence="2 3">
    <name type="scientific">Dreissena polymorpha</name>
    <name type="common">Zebra mussel</name>
    <name type="synonym">Mytilus polymorpha</name>
    <dbReference type="NCBI Taxonomy" id="45954"/>
    <lineage>
        <taxon>Eukaryota</taxon>
        <taxon>Metazoa</taxon>
        <taxon>Spiralia</taxon>
        <taxon>Lophotrochozoa</taxon>
        <taxon>Mollusca</taxon>
        <taxon>Bivalvia</taxon>
        <taxon>Autobranchia</taxon>
        <taxon>Heteroconchia</taxon>
        <taxon>Euheterodonta</taxon>
        <taxon>Imparidentia</taxon>
        <taxon>Neoheterodontei</taxon>
        <taxon>Myida</taxon>
        <taxon>Dreissenoidea</taxon>
        <taxon>Dreissenidae</taxon>
        <taxon>Dreissena</taxon>
    </lineage>
</organism>
<dbReference type="Pfam" id="PF13855">
    <property type="entry name" value="LRR_8"/>
    <property type="match status" value="1"/>
</dbReference>
<sequence length="88" mass="10170">MALVDIFRDLLGNQLRNISRATFRGLAKLRILSLLSNQLESIDDGAFEGMPDLYELKCIWRDFPSFVIIYVFILIIVLTIITLIIIKR</sequence>
<dbReference type="SUPFAM" id="SSF52058">
    <property type="entry name" value="L domain-like"/>
    <property type="match status" value="1"/>
</dbReference>
<keyword evidence="1" id="KW-0472">Membrane</keyword>
<dbReference type="InterPro" id="IPR032675">
    <property type="entry name" value="LRR_dom_sf"/>
</dbReference>
<dbReference type="PROSITE" id="PS51450">
    <property type="entry name" value="LRR"/>
    <property type="match status" value="1"/>
</dbReference>
<evidence type="ECO:0000313" key="3">
    <source>
        <dbReference type="Proteomes" id="UP000828390"/>
    </source>
</evidence>